<name>A0AAN2A2E3_RHIRH</name>
<dbReference type="RefSeq" id="WP_065115746.1">
    <property type="nucleotide sequence ID" value="NZ_CAICSX020000001.1"/>
</dbReference>
<gene>
    <name evidence="1" type="ORF">AGRHK599_LOCUS1303</name>
</gene>
<reference evidence="1 2" key="1">
    <citation type="submission" date="2020-06" db="EMBL/GenBank/DDBJ databases">
        <authorList>
            <person name="De Coninck B."/>
            <person name="Ibrahim H."/>
        </authorList>
    </citation>
    <scope>NUCLEOTIDE SEQUENCE [LARGE SCALE GENOMIC DNA]</scope>
    <source>
        <strain evidence="1">Ag_rhizogenes_K599</strain>
    </source>
</reference>
<evidence type="ECO:0000313" key="1">
    <source>
        <dbReference type="EMBL" id="CAD0211287.1"/>
    </source>
</evidence>
<dbReference type="AlphaFoldDB" id="A0AAN2A2E3"/>
<sequence>MSIKDFKDCKTSDFIINPKKYEIAYNPEGFEDDVHEQVLNGTVQIYALKAARAYIKDRDCEPEWVDVIIPTRENTGLYLIGSVGVGLSAHHFDTTHIKAYPDKMPVLLKMETIGRYTHIHKGMIEGVAYLYDEDIEDMSKATGHQKLAT</sequence>
<dbReference type="EMBL" id="CAICSX020000001">
    <property type="protein sequence ID" value="CAD0211287.1"/>
    <property type="molecule type" value="Genomic_DNA"/>
</dbReference>
<dbReference type="Proteomes" id="UP000528185">
    <property type="component" value="Unassembled WGS sequence"/>
</dbReference>
<organism evidence="1 2">
    <name type="scientific">Rhizobium rhizogenes</name>
    <name type="common">Agrobacterium rhizogenes</name>
    <dbReference type="NCBI Taxonomy" id="359"/>
    <lineage>
        <taxon>Bacteria</taxon>
        <taxon>Pseudomonadati</taxon>
        <taxon>Pseudomonadota</taxon>
        <taxon>Alphaproteobacteria</taxon>
        <taxon>Hyphomicrobiales</taxon>
        <taxon>Rhizobiaceae</taxon>
        <taxon>Rhizobium/Agrobacterium group</taxon>
        <taxon>Rhizobium</taxon>
    </lineage>
</organism>
<comment type="caution">
    <text evidence="1">The sequence shown here is derived from an EMBL/GenBank/DDBJ whole genome shotgun (WGS) entry which is preliminary data.</text>
</comment>
<accession>A0AAN2A2E3</accession>
<proteinExistence type="predicted"/>
<evidence type="ECO:0000313" key="2">
    <source>
        <dbReference type="Proteomes" id="UP000528185"/>
    </source>
</evidence>
<dbReference type="KEGG" id="aro:B0909_05140"/>
<protein>
    <submittedName>
        <fullName evidence="1">Uncharacterized protein</fullName>
    </submittedName>
</protein>